<name>A0A2A2K4L5_9BILA</name>
<sequence length="76" mass="8865">MWFEQVWSGAITIGFVAAACYIIYPMNVLDTGHKHRRNLETVERQHMTARDHRMFGNFYKQVGLGDMFSNIKPEDS</sequence>
<comment type="caution">
    <text evidence="2">The sequence shown here is derived from an EMBL/GenBank/DDBJ whole genome shotgun (WGS) entry which is preliminary data.</text>
</comment>
<feature type="transmembrane region" description="Helical" evidence="1">
    <location>
        <begin position="6"/>
        <end position="24"/>
    </location>
</feature>
<dbReference type="Proteomes" id="UP000218231">
    <property type="component" value="Unassembled WGS sequence"/>
</dbReference>
<dbReference type="InterPro" id="IPR017384">
    <property type="entry name" value="NADH_Ub_cplx-1_asu_su-1"/>
</dbReference>
<keyword evidence="3" id="KW-1185">Reference proteome</keyword>
<dbReference type="OrthoDB" id="1920692at2759"/>
<evidence type="ECO:0000313" key="3">
    <source>
        <dbReference type="Proteomes" id="UP000218231"/>
    </source>
</evidence>
<dbReference type="Pfam" id="PF15879">
    <property type="entry name" value="MWFE"/>
    <property type="match status" value="1"/>
</dbReference>
<accession>A0A2A2K4L5</accession>
<reference evidence="2 3" key="1">
    <citation type="journal article" date="2017" name="Curr. Biol.">
        <title>Genome architecture and evolution of a unichromosomal asexual nematode.</title>
        <authorList>
            <person name="Fradin H."/>
            <person name="Zegar C."/>
            <person name="Gutwein M."/>
            <person name="Lucas J."/>
            <person name="Kovtun M."/>
            <person name="Corcoran D."/>
            <person name="Baugh L.R."/>
            <person name="Kiontke K."/>
            <person name="Gunsalus K."/>
            <person name="Fitch D.H."/>
            <person name="Piano F."/>
        </authorList>
    </citation>
    <scope>NUCLEOTIDE SEQUENCE [LARGE SCALE GENOMIC DNA]</scope>
    <source>
        <strain evidence="2">PF1309</strain>
    </source>
</reference>
<evidence type="ECO:0000313" key="2">
    <source>
        <dbReference type="EMBL" id="PAV68830.1"/>
    </source>
</evidence>
<organism evidence="2 3">
    <name type="scientific">Diploscapter pachys</name>
    <dbReference type="NCBI Taxonomy" id="2018661"/>
    <lineage>
        <taxon>Eukaryota</taxon>
        <taxon>Metazoa</taxon>
        <taxon>Ecdysozoa</taxon>
        <taxon>Nematoda</taxon>
        <taxon>Chromadorea</taxon>
        <taxon>Rhabditida</taxon>
        <taxon>Rhabditina</taxon>
        <taxon>Rhabditomorpha</taxon>
        <taxon>Rhabditoidea</taxon>
        <taxon>Rhabditidae</taxon>
        <taxon>Diploscapter</taxon>
    </lineage>
</organism>
<dbReference type="AlphaFoldDB" id="A0A2A2K4L5"/>
<keyword evidence="1" id="KW-1133">Transmembrane helix</keyword>
<protein>
    <submittedName>
        <fullName evidence="2">Uncharacterized protein</fullName>
    </submittedName>
</protein>
<proteinExistence type="predicted"/>
<evidence type="ECO:0000256" key="1">
    <source>
        <dbReference type="SAM" id="Phobius"/>
    </source>
</evidence>
<gene>
    <name evidence="2" type="ORF">WR25_03552</name>
</gene>
<keyword evidence="1" id="KW-0472">Membrane</keyword>
<dbReference type="EMBL" id="LIAE01009682">
    <property type="protein sequence ID" value="PAV68830.1"/>
    <property type="molecule type" value="Genomic_DNA"/>
</dbReference>
<keyword evidence="1" id="KW-0812">Transmembrane</keyword>